<dbReference type="SMART" id="SM00530">
    <property type="entry name" value="HTH_XRE"/>
    <property type="match status" value="1"/>
</dbReference>
<name>A0AAE6JKZ3_9SPHI</name>
<evidence type="ECO:0000313" key="2">
    <source>
        <dbReference type="EMBL" id="QEM06467.1"/>
    </source>
</evidence>
<evidence type="ECO:0000313" key="4">
    <source>
        <dbReference type="Proteomes" id="UP000250557"/>
    </source>
</evidence>
<dbReference type="EMBL" id="CP043451">
    <property type="protein sequence ID" value="QEM06467.1"/>
    <property type="molecule type" value="Genomic_DNA"/>
</dbReference>
<dbReference type="InterPro" id="IPR001387">
    <property type="entry name" value="Cro/C1-type_HTH"/>
</dbReference>
<gene>
    <name evidence="2" type="ORF">DIU31_024210</name>
    <name evidence="3" type="ORF">J3L21_03235</name>
</gene>
<accession>A0AAE6JKZ3</accession>
<keyword evidence="5" id="KW-1185">Reference proteome</keyword>
<dbReference type="Proteomes" id="UP000250557">
    <property type="component" value="Chromosome"/>
</dbReference>
<dbReference type="RefSeq" id="WP_112653437.1">
    <property type="nucleotide sequence ID" value="NZ_CP043451.1"/>
</dbReference>
<proteinExistence type="predicted"/>
<evidence type="ECO:0000259" key="1">
    <source>
        <dbReference type="PROSITE" id="PS50943"/>
    </source>
</evidence>
<dbReference type="Gene3D" id="1.10.260.40">
    <property type="entry name" value="lambda repressor-like DNA-binding domains"/>
    <property type="match status" value="1"/>
</dbReference>
<dbReference type="SUPFAM" id="SSF47413">
    <property type="entry name" value="lambda repressor-like DNA-binding domains"/>
    <property type="match status" value="1"/>
</dbReference>
<sequence>MLSLKSKFTETDSELARFARILALPVRVYIVRMIIENGNSISKKEICDGPFEMENLLKHMAELKLTGIIKASGTKADTIYSIDIALFNQMVSRFFSLFDHLNSIAQFPHVHLANGNGGDAIHEKSTESTDSLNFGAFIKKHRLALKISQEELSRKTKIDRAELSRIECGKKSPGPEKLISLSKALYIDLDSLTKEYYSSRIVNIVAESGFSDVILKNVLTRLNYFLPAV</sequence>
<dbReference type="GO" id="GO:0003677">
    <property type="term" value="F:DNA binding"/>
    <property type="evidence" value="ECO:0007669"/>
    <property type="project" value="InterPro"/>
</dbReference>
<dbReference type="PROSITE" id="PS50943">
    <property type="entry name" value="HTH_CROC1"/>
    <property type="match status" value="1"/>
</dbReference>
<dbReference type="CDD" id="cd00093">
    <property type="entry name" value="HTH_XRE"/>
    <property type="match status" value="1"/>
</dbReference>
<dbReference type="InterPro" id="IPR010982">
    <property type="entry name" value="Lambda_DNA-bd_dom_sf"/>
</dbReference>
<protein>
    <submittedName>
        <fullName evidence="2">Helix-turn-helix transcriptional regulator</fullName>
    </submittedName>
</protein>
<dbReference type="Pfam" id="PF01381">
    <property type="entry name" value="HTH_3"/>
    <property type="match status" value="1"/>
</dbReference>
<reference evidence="3 5" key="2">
    <citation type="submission" date="2021-03" db="EMBL/GenBank/DDBJ databases">
        <title>Mucilaginibacter strains isolated from gold and copper mining confer multi heavy-metal resistance.</title>
        <authorList>
            <person name="Li Y."/>
        </authorList>
    </citation>
    <scope>NUCLEOTIDE SEQUENCE [LARGE SCALE GENOMIC DNA]</scope>
    <source>
        <strain evidence="3 5">P2-4</strain>
    </source>
</reference>
<dbReference type="EMBL" id="CP071880">
    <property type="protein sequence ID" value="QTE51005.1"/>
    <property type="molecule type" value="Genomic_DNA"/>
</dbReference>
<dbReference type="Proteomes" id="UP000663940">
    <property type="component" value="Chromosome"/>
</dbReference>
<evidence type="ECO:0000313" key="5">
    <source>
        <dbReference type="Proteomes" id="UP000663940"/>
    </source>
</evidence>
<feature type="domain" description="HTH cro/C1-type" evidence="1">
    <location>
        <begin position="138"/>
        <end position="192"/>
    </location>
</feature>
<dbReference type="AlphaFoldDB" id="A0AAE6JKZ3"/>
<reference evidence="2 4" key="1">
    <citation type="submission" date="2019-08" db="EMBL/GenBank/DDBJ databases">
        <title>Comparative genome analysis confer to the adaptation heavy metal polluted environment.</title>
        <authorList>
            <person name="Li Y."/>
        </authorList>
    </citation>
    <scope>NUCLEOTIDE SEQUENCE [LARGE SCALE GENOMIC DNA]</scope>
    <source>
        <strain evidence="2 4">P2</strain>
    </source>
</reference>
<evidence type="ECO:0000313" key="3">
    <source>
        <dbReference type="EMBL" id="QTE51005.1"/>
    </source>
</evidence>
<organism evidence="2 4">
    <name type="scientific">Mucilaginibacter rubeus</name>
    <dbReference type="NCBI Taxonomy" id="2027860"/>
    <lineage>
        <taxon>Bacteria</taxon>
        <taxon>Pseudomonadati</taxon>
        <taxon>Bacteroidota</taxon>
        <taxon>Sphingobacteriia</taxon>
        <taxon>Sphingobacteriales</taxon>
        <taxon>Sphingobacteriaceae</taxon>
        <taxon>Mucilaginibacter</taxon>
    </lineage>
</organism>